<dbReference type="NCBIfam" id="TIGR00137">
    <property type="entry name" value="gid_trmFO"/>
    <property type="match status" value="1"/>
</dbReference>
<evidence type="ECO:0000313" key="13">
    <source>
        <dbReference type="Proteomes" id="UP000001052"/>
    </source>
</evidence>
<dbReference type="InterPro" id="IPR002218">
    <property type="entry name" value="MnmG-rel"/>
</dbReference>
<evidence type="ECO:0000256" key="6">
    <source>
        <dbReference type="ARBA" id="ARBA00022694"/>
    </source>
</evidence>
<dbReference type="PANTHER" id="PTHR11806:SF2">
    <property type="entry name" value="METHYLENETETRAHYDROFOLATE--TRNA-(URACIL-5-)-METHYLTRANSFERASE TRMFO"/>
    <property type="match status" value="1"/>
</dbReference>
<comment type="catalytic activity">
    <reaction evidence="10">
        <text>uridine(54) in tRNA + (6R)-5,10-methylene-5,6,7,8-tetrahydrofolate + NADPH + H(+) = 5-methyluridine(54) in tRNA + (6S)-5,6,7,8-tetrahydrofolate + NADP(+)</text>
        <dbReference type="Rhea" id="RHEA:62372"/>
        <dbReference type="Rhea" id="RHEA-COMP:10167"/>
        <dbReference type="Rhea" id="RHEA-COMP:10193"/>
        <dbReference type="ChEBI" id="CHEBI:15378"/>
        <dbReference type="ChEBI" id="CHEBI:15636"/>
        <dbReference type="ChEBI" id="CHEBI:57453"/>
        <dbReference type="ChEBI" id="CHEBI:57783"/>
        <dbReference type="ChEBI" id="CHEBI:58349"/>
        <dbReference type="ChEBI" id="CHEBI:65315"/>
        <dbReference type="ChEBI" id="CHEBI:74447"/>
        <dbReference type="EC" id="2.1.1.74"/>
    </reaction>
</comment>
<reference evidence="13" key="1">
    <citation type="submission" date="2009-09" db="EMBL/GenBank/DDBJ databases">
        <title>The complete chromosome of Desulfohalobium retbaense DSM 5692.</title>
        <authorList>
            <consortium name="US DOE Joint Genome Institute (JGI-PGF)"/>
            <person name="Lucas S."/>
            <person name="Copeland A."/>
            <person name="Lapidus A."/>
            <person name="Glavina del Rio T."/>
            <person name="Dalin E."/>
            <person name="Tice H."/>
            <person name="Bruce D."/>
            <person name="Goodwin L."/>
            <person name="Pitluck S."/>
            <person name="Kyrpides N."/>
            <person name="Mavromatis K."/>
            <person name="Ivanova N."/>
            <person name="Mikhailova N."/>
            <person name="Munk A.C."/>
            <person name="Brettin T."/>
            <person name="Detter J.C."/>
            <person name="Han C."/>
            <person name="Tapia R."/>
            <person name="Larimer F."/>
            <person name="Land M."/>
            <person name="Hauser L."/>
            <person name="Markowitz V."/>
            <person name="Cheng J.-F."/>
            <person name="Hugenholtz P."/>
            <person name="Woyke T."/>
            <person name="Wu D."/>
            <person name="Spring S."/>
            <person name="Klenk H.-P."/>
            <person name="Eisen J.A."/>
        </authorList>
    </citation>
    <scope>NUCLEOTIDE SEQUENCE [LARGE SCALE GENOMIC DNA]</scope>
    <source>
        <strain evidence="13">DSM 5692</strain>
    </source>
</reference>
<dbReference type="GO" id="GO:0030488">
    <property type="term" value="P:tRNA methylation"/>
    <property type="evidence" value="ECO:0007669"/>
    <property type="project" value="TreeGrafter"/>
</dbReference>
<dbReference type="KEGG" id="drt:Dret_0411"/>
<dbReference type="InterPro" id="IPR036188">
    <property type="entry name" value="FAD/NAD-bd_sf"/>
</dbReference>
<dbReference type="InterPro" id="IPR004417">
    <property type="entry name" value="TrmFO"/>
</dbReference>
<feature type="domain" description="MnmG N-terminal" evidence="11">
    <location>
        <begin position="10"/>
        <end position="376"/>
    </location>
</feature>
<evidence type="ECO:0000313" key="12">
    <source>
        <dbReference type="EMBL" id="ACV67708.1"/>
    </source>
</evidence>
<dbReference type="GO" id="GO:0005829">
    <property type="term" value="C:cytosol"/>
    <property type="evidence" value="ECO:0007669"/>
    <property type="project" value="TreeGrafter"/>
</dbReference>
<sequence>MSEIHTPQRVAVIGGGLAGSEAAWALAHRDIEVTLFEMKPERFSPAHTESGLAELVCSNSLRSDDTTTAVGQLKREMESAGSLIMDAARKTRVPAGKALAVDRHAFSAAVTSALEAHPRIGLRRQEIRSLTDPALSGFDAVVVAAGPLASETLAADLVQRIGGEDLYFYDAIAPIVNTDSVDMDVAFWASRYNPEEKDYLNCPMDEATYYRFRQALLDGDKVPAREFEKSVHFEGCLPVETLAERGELALAYGPLKPVGLEDPRTGKQAFAVVQLRPENAAKTMCNLVGFQTKLTYPEQKRVFRMIPGLEQAEFVRMGSIHRNTFVNAPRVLLPHLELRDMPGVYLAGQITGVEGYVESAASGFWLGKFLGGRLHGEAVDLPPVETAMGALLGHLSTPNKHFQPMNVNFGLMPPLGVRAKKARRKELYAERADRAWQHWLEGQTTEEQA</sequence>
<dbReference type="Proteomes" id="UP000001052">
    <property type="component" value="Chromosome"/>
</dbReference>
<dbReference type="SUPFAM" id="SSF51905">
    <property type="entry name" value="FAD/NAD(P)-binding domain"/>
    <property type="match status" value="1"/>
</dbReference>
<name>C8X083_DESRD</name>
<evidence type="ECO:0000256" key="8">
    <source>
        <dbReference type="ARBA" id="ARBA00022857"/>
    </source>
</evidence>
<comment type="function">
    <text evidence="10">Catalyzes the folate-dependent formation of 5-methyl-uridine at position 54 (M-5-U54) in all tRNAs.</text>
</comment>
<keyword evidence="7 10" id="KW-0274">FAD</keyword>
<comment type="similarity">
    <text evidence="10">Belongs to the MnmG family. TrmFO subfamily.</text>
</comment>
<protein>
    <recommendedName>
        <fullName evidence="10">Methylenetetrahydrofolate--tRNA-(uracil-5-)-methyltransferase TrmFO</fullName>
        <ecNumber evidence="10">2.1.1.74</ecNumber>
    </recommendedName>
    <alternativeName>
        <fullName evidence="10">Folate-dependent tRNA (uracil-5-)-methyltransferase</fullName>
    </alternativeName>
    <alternativeName>
        <fullName evidence="10">Folate-dependent tRNA(M-5-U54)-methyltransferase</fullName>
    </alternativeName>
</protein>
<evidence type="ECO:0000256" key="1">
    <source>
        <dbReference type="ARBA" id="ARBA00001974"/>
    </source>
</evidence>
<dbReference type="HOGENOM" id="CLU_033057_1_0_7"/>
<evidence type="ECO:0000256" key="3">
    <source>
        <dbReference type="ARBA" id="ARBA00022603"/>
    </source>
</evidence>
<dbReference type="EC" id="2.1.1.74" evidence="10"/>
<dbReference type="Gene3D" id="3.50.50.60">
    <property type="entry name" value="FAD/NAD(P)-binding domain"/>
    <property type="match status" value="2"/>
</dbReference>
<evidence type="ECO:0000256" key="10">
    <source>
        <dbReference type="HAMAP-Rule" id="MF_01037"/>
    </source>
</evidence>
<keyword evidence="5 10" id="KW-0808">Transferase</keyword>
<dbReference type="eggNOG" id="COG1206">
    <property type="taxonomic scope" value="Bacteria"/>
</dbReference>
<dbReference type="HAMAP" id="MF_01037">
    <property type="entry name" value="TrmFO"/>
    <property type="match status" value="1"/>
</dbReference>
<evidence type="ECO:0000256" key="7">
    <source>
        <dbReference type="ARBA" id="ARBA00022827"/>
    </source>
</evidence>
<feature type="binding site" evidence="10">
    <location>
        <begin position="14"/>
        <end position="19"/>
    </location>
    <ligand>
        <name>FAD</name>
        <dbReference type="ChEBI" id="CHEBI:57692"/>
    </ligand>
</feature>
<comment type="cofactor">
    <cofactor evidence="1 10">
        <name>FAD</name>
        <dbReference type="ChEBI" id="CHEBI:57692"/>
    </cofactor>
</comment>
<dbReference type="RefSeq" id="WP_015750866.1">
    <property type="nucleotide sequence ID" value="NC_013223.1"/>
</dbReference>
<dbReference type="GO" id="GO:0047151">
    <property type="term" value="F:tRNA (uracil(54)-C5)-methyltransferase activity, 5,10-methylenetetrahydrofolate-dependent"/>
    <property type="evidence" value="ECO:0007669"/>
    <property type="project" value="UniProtKB-UniRule"/>
</dbReference>
<organism evidence="12 13">
    <name type="scientific">Desulfohalobium retbaense (strain ATCC 49708 / DSM 5692 / JCM 16813 / HR100)</name>
    <dbReference type="NCBI Taxonomy" id="485915"/>
    <lineage>
        <taxon>Bacteria</taxon>
        <taxon>Pseudomonadati</taxon>
        <taxon>Thermodesulfobacteriota</taxon>
        <taxon>Desulfovibrionia</taxon>
        <taxon>Desulfovibrionales</taxon>
        <taxon>Desulfohalobiaceae</taxon>
        <taxon>Desulfohalobium</taxon>
    </lineage>
</organism>
<keyword evidence="4 10" id="KW-0285">Flavoprotein</keyword>
<keyword evidence="6 10" id="KW-0819">tRNA processing</keyword>
<dbReference type="PANTHER" id="PTHR11806">
    <property type="entry name" value="GLUCOSE INHIBITED DIVISION PROTEIN A"/>
    <property type="match status" value="1"/>
</dbReference>
<keyword evidence="9 10" id="KW-0520">NAD</keyword>
<keyword evidence="2 10" id="KW-0963">Cytoplasm</keyword>
<accession>C8X083</accession>
<dbReference type="GO" id="GO:0050660">
    <property type="term" value="F:flavin adenine dinucleotide binding"/>
    <property type="evidence" value="ECO:0007669"/>
    <property type="project" value="UniProtKB-UniRule"/>
</dbReference>
<proteinExistence type="inferred from homology"/>
<dbReference type="STRING" id="485915.Dret_0411"/>
<comment type="subcellular location">
    <subcellularLocation>
        <location evidence="10">Cytoplasm</location>
    </subcellularLocation>
</comment>
<dbReference type="EMBL" id="CP001734">
    <property type="protein sequence ID" value="ACV67708.1"/>
    <property type="molecule type" value="Genomic_DNA"/>
</dbReference>
<evidence type="ECO:0000259" key="11">
    <source>
        <dbReference type="Pfam" id="PF01134"/>
    </source>
</evidence>
<comment type="catalytic activity">
    <reaction evidence="10">
        <text>uridine(54) in tRNA + (6R)-5,10-methylene-5,6,7,8-tetrahydrofolate + NADH + H(+) = 5-methyluridine(54) in tRNA + (6S)-5,6,7,8-tetrahydrofolate + NAD(+)</text>
        <dbReference type="Rhea" id="RHEA:16873"/>
        <dbReference type="Rhea" id="RHEA-COMP:10167"/>
        <dbReference type="Rhea" id="RHEA-COMP:10193"/>
        <dbReference type="ChEBI" id="CHEBI:15378"/>
        <dbReference type="ChEBI" id="CHEBI:15636"/>
        <dbReference type="ChEBI" id="CHEBI:57453"/>
        <dbReference type="ChEBI" id="CHEBI:57540"/>
        <dbReference type="ChEBI" id="CHEBI:57945"/>
        <dbReference type="ChEBI" id="CHEBI:65315"/>
        <dbReference type="ChEBI" id="CHEBI:74447"/>
        <dbReference type="EC" id="2.1.1.74"/>
    </reaction>
</comment>
<evidence type="ECO:0000256" key="4">
    <source>
        <dbReference type="ARBA" id="ARBA00022630"/>
    </source>
</evidence>
<keyword evidence="8 10" id="KW-0521">NADP</keyword>
<dbReference type="Pfam" id="PF01134">
    <property type="entry name" value="GIDA"/>
    <property type="match status" value="1"/>
</dbReference>
<reference evidence="12 13" key="2">
    <citation type="journal article" date="2010" name="Stand. Genomic Sci.">
        <title>Complete genome sequence of Desulfohalobium retbaense type strain (HR(100)).</title>
        <authorList>
            <person name="Spring S."/>
            <person name="Nolan M."/>
            <person name="Lapidus A."/>
            <person name="Glavina Del Rio T."/>
            <person name="Copeland A."/>
            <person name="Tice H."/>
            <person name="Cheng J.F."/>
            <person name="Lucas S."/>
            <person name="Land M."/>
            <person name="Chen F."/>
            <person name="Bruce D."/>
            <person name="Goodwin L."/>
            <person name="Pitluck S."/>
            <person name="Ivanova N."/>
            <person name="Mavromatis K."/>
            <person name="Mikhailova N."/>
            <person name="Pati A."/>
            <person name="Chen A."/>
            <person name="Palaniappan K."/>
            <person name="Hauser L."/>
            <person name="Chang Y.J."/>
            <person name="Jeffries C.D."/>
            <person name="Munk C."/>
            <person name="Kiss H."/>
            <person name="Chain P."/>
            <person name="Han C."/>
            <person name="Brettin T."/>
            <person name="Detter J.C."/>
            <person name="Schuler E."/>
            <person name="Goker M."/>
            <person name="Rohde M."/>
            <person name="Bristow J."/>
            <person name="Eisen J.A."/>
            <person name="Markowitz V."/>
            <person name="Hugenholtz P."/>
            <person name="Kyrpides N.C."/>
            <person name="Klenk H.P."/>
        </authorList>
    </citation>
    <scope>NUCLEOTIDE SEQUENCE [LARGE SCALE GENOMIC DNA]</scope>
    <source>
        <strain evidence="12 13">DSM 5692</strain>
    </source>
</reference>
<evidence type="ECO:0000256" key="2">
    <source>
        <dbReference type="ARBA" id="ARBA00022490"/>
    </source>
</evidence>
<dbReference type="AlphaFoldDB" id="C8X083"/>
<keyword evidence="13" id="KW-1185">Reference proteome</keyword>
<keyword evidence="3 10" id="KW-0489">Methyltransferase</keyword>
<dbReference type="OrthoDB" id="9803114at2"/>
<dbReference type="GO" id="GO:0002098">
    <property type="term" value="P:tRNA wobble uridine modification"/>
    <property type="evidence" value="ECO:0007669"/>
    <property type="project" value="TreeGrafter"/>
</dbReference>
<gene>
    <name evidence="10" type="primary">trmFO</name>
    <name evidence="12" type="ordered locus">Dret_0411</name>
</gene>
<evidence type="ECO:0000256" key="9">
    <source>
        <dbReference type="ARBA" id="ARBA00023027"/>
    </source>
</evidence>
<evidence type="ECO:0000256" key="5">
    <source>
        <dbReference type="ARBA" id="ARBA00022679"/>
    </source>
</evidence>
<dbReference type="InterPro" id="IPR040131">
    <property type="entry name" value="MnmG_N"/>
</dbReference>
<dbReference type="NCBIfam" id="NF003739">
    <property type="entry name" value="PRK05335.1"/>
    <property type="match status" value="1"/>
</dbReference>